<dbReference type="GO" id="GO:0007606">
    <property type="term" value="P:sensory perception of chemical stimulus"/>
    <property type="evidence" value="ECO:0007669"/>
    <property type="project" value="UniProtKB-ARBA"/>
</dbReference>
<keyword evidence="4 13" id="KW-1003">Cell membrane</keyword>
<dbReference type="InParanoid" id="A0A6P5IZK4"/>
<evidence type="ECO:0000256" key="6">
    <source>
        <dbReference type="ARBA" id="ARBA00022692"/>
    </source>
</evidence>
<dbReference type="SUPFAM" id="SSF81321">
    <property type="entry name" value="Family A G protein-coupled receptor-like"/>
    <property type="match status" value="1"/>
</dbReference>
<dbReference type="InterPro" id="IPR017452">
    <property type="entry name" value="GPCR_Rhodpsn_7TM"/>
</dbReference>
<evidence type="ECO:0000256" key="13">
    <source>
        <dbReference type="RuleBase" id="RU364061"/>
    </source>
</evidence>
<reference evidence="16" key="1">
    <citation type="submission" date="2025-08" db="UniProtKB">
        <authorList>
            <consortium name="RefSeq"/>
        </authorList>
    </citation>
    <scope>IDENTIFICATION</scope>
    <source>
        <tissue evidence="16">Spleen</tissue>
    </source>
</reference>
<evidence type="ECO:0000256" key="4">
    <source>
        <dbReference type="ARBA" id="ARBA00022475"/>
    </source>
</evidence>
<dbReference type="AlphaFoldDB" id="A0A6P5IZK4"/>
<evidence type="ECO:0000313" key="16">
    <source>
        <dbReference type="RefSeq" id="XP_020827520.1"/>
    </source>
</evidence>
<keyword evidence="9 13" id="KW-0472">Membrane</keyword>
<dbReference type="InterPro" id="IPR004072">
    <property type="entry name" value="Vmron_rcpt_1"/>
</dbReference>
<feature type="domain" description="G-protein coupled receptors family 1 profile" evidence="14">
    <location>
        <begin position="22"/>
        <end position="285"/>
    </location>
</feature>
<organism evidence="15 16">
    <name type="scientific">Phascolarctos cinereus</name>
    <name type="common">Koala</name>
    <dbReference type="NCBI Taxonomy" id="38626"/>
    <lineage>
        <taxon>Eukaryota</taxon>
        <taxon>Metazoa</taxon>
        <taxon>Chordata</taxon>
        <taxon>Craniata</taxon>
        <taxon>Vertebrata</taxon>
        <taxon>Euteleostomi</taxon>
        <taxon>Mammalia</taxon>
        <taxon>Metatheria</taxon>
        <taxon>Diprotodontia</taxon>
        <taxon>Phascolarctidae</taxon>
        <taxon>Phascolarctos</taxon>
    </lineage>
</organism>
<dbReference type="Pfam" id="PF03402">
    <property type="entry name" value="V1R"/>
    <property type="match status" value="1"/>
</dbReference>
<dbReference type="Proteomes" id="UP000515140">
    <property type="component" value="Unplaced"/>
</dbReference>
<evidence type="ECO:0000259" key="14">
    <source>
        <dbReference type="PROSITE" id="PS50262"/>
    </source>
</evidence>
<gene>
    <name evidence="16" type="primary">LOC110197815</name>
</gene>
<evidence type="ECO:0000256" key="12">
    <source>
        <dbReference type="ARBA" id="ARBA00023224"/>
    </source>
</evidence>
<evidence type="ECO:0000256" key="5">
    <source>
        <dbReference type="ARBA" id="ARBA00022507"/>
    </source>
</evidence>
<dbReference type="FunFam" id="1.20.1070.10:FF:000033">
    <property type="entry name" value="Vomeronasal type-1 receptor"/>
    <property type="match status" value="1"/>
</dbReference>
<comment type="caution">
    <text evidence="13">Lacks conserved residue(s) required for the propagation of feature annotation.</text>
</comment>
<keyword evidence="7 13" id="KW-1133">Transmembrane helix</keyword>
<dbReference type="PRINTS" id="PR01534">
    <property type="entry name" value="VOMERONASL1R"/>
</dbReference>
<feature type="transmembrane region" description="Helical" evidence="13">
    <location>
        <begin position="235"/>
        <end position="259"/>
    </location>
</feature>
<sequence>MKSEDIILSIAFFSQTGIGVLGNSFLICLFIFMVLSGHRMRLVDTIVTQLALANCLALLLKGIPQTVIVLGLMNFLDETGCKIVFYLHRTARNLSLNMTCLLSAFQATTISPSNSNLAELKARAPKYLIFSTLFCWTFQLLFNVFFLWGIKGPKFTRNRTEIQHYGYCSNVVPSGFYASLFATILSFPDVVCLGLMVSASGYMVILLFRHHKQAQQIHITCLSPRASPETRATKTILLLVSIFLTSYSLNCILTAHMTFVKFPSGLMHTSAFLNSSYPAASPYVLIRSNSQISRYLYALCGRKIPHFDTNSKLISPTRCDCKKAAIRVKEFLHQMKPECIPKY</sequence>
<feature type="transmembrane region" description="Helical" evidence="13">
    <location>
        <begin position="6"/>
        <end position="35"/>
    </location>
</feature>
<comment type="similarity">
    <text evidence="3 13">Belongs to the G-protein coupled receptor 1 family.</text>
</comment>
<keyword evidence="6 13" id="KW-0812">Transmembrane</keyword>
<comment type="subcellular location">
    <subcellularLocation>
        <location evidence="2 13">Cell membrane</location>
        <topology evidence="2 13">Multi-pass membrane protein</topology>
    </subcellularLocation>
</comment>
<dbReference type="FunCoup" id="A0A6P5IZK4">
    <property type="interactions" value="3"/>
</dbReference>
<evidence type="ECO:0000256" key="8">
    <source>
        <dbReference type="ARBA" id="ARBA00023040"/>
    </source>
</evidence>
<evidence type="ECO:0000256" key="10">
    <source>
        <dbReference type="ARBA" id="ARBA00023170"/>
    </source>
</evidence>
<evidence type="ECO:0000256" key="3">
    <source>
        <dbReference type="ARBA" id="ARBA00010663"/>
    </source>
</evidence>
<dbReference type="KEGG" id="pcw:110197815"/>
<comment type="function">
    <text evidence="1">Putative pheromone receptor.</text>
</comment>
<dbReference type="GeneID" id="110197815"/>
<dbReference type="GO" id="GO:0005886">
    <property type="term" value="C:plasma membrane"/>
    <property type="evidence" value="ECO:0007669"/>
    <property type="project" value="UniProtKB-SubCell"/>
</dbReference>
<protein>
    <recommendedName>
        <fullName evidence="13">Vomeronasal type-1 receptor</fullName>
    </recommendedName>
</protein>
<feature type="transmembrane region" description="Helical" evidence="13">
    <location>
        <begin position="127"/>
        <end position="150"/>
    </location>
</feature>
<accession>A0A6P5IZK4</accession>
<dbReference type="Gene3D" id="1.20.1070.10">
    <property type="entry name" value="Rhodopsin 7-helix transmembrane proteins"/>
    <property type="match status" value="1"/>
</dbReference>
<evidence type="ECO:0000256" key="7">
    <source>
        <dbReference type="ARBA" id="ARBA00022989"/>
    </source>
</evidence>
<feature type="transmembrane region" description="Helical" evidence="13">
    <location>
        <begin position="180"/>
        <end position="208"/>
    </location>
</feature>
<dbReference type="GO" id="GO:0016503">
    <property type="term" value="F:pheromone receptor activity"/>
    <property type="evidence" value="ECO:0007669"/>
    <property type="project" value="InterPro"/>
</dbReference>
<name>A0A6P5IZK4_PHACI</name>
<evidence type="ECO:0000256" key="2">
    <source>
        <dbReference type="ARBA" id="ARBA00004651"/>
    </source>
</evidence>
<dbReference type="GO" id="GO:0019236">
    <property type="term" value="P:response to pheromone"/>
    <property type="evidence" value="ECO:0007669"/>
    <property type="project" value="UniProtKB-KW"/>
</dbReference>
<keyword evidence="11" id="KW-0325">Glycoprotein</keyword>
<keyword evidence="12 13" id="KW-0807">Transducer</keyword>
<keyword evidence="5 13" id="KW-0589">Pheromone response</keyword>
<dbReference type="PANTHER" id="PTHR24062">
    <property type="entry name" value="VOMERONASAL TYPE-1 RECEPTOR"/>
    <property type="match status" value="1"/>
</dbReference>
<evidence type="ECO:0000256" key="1">
    <source>
        <dbReference type="ARBA" id="ARBA00003878"/>
    </source>
</evidence>
<evidence type="ECO:0000256" key="11">
    <source>
        <dbReference type="ARBA" id="ARBA00023180"/>
    </source>
</evidence>
<proteinExistence type="inferred from homology"/>
<keyword evidence="8 13" id="KW-0297">G-protein coupled receptor</keyword>
<evidence type="ECO:0000313" key="15">
    <source>
        <dbReference type="Proteomes" id="UP000515140"/>
    </source>
</evidence>
<keyword evidence="15" id="KW-1185">Reference proteome</keyword>
<keyword evidence="10 13" id="KW-0675">Receptor</keyword>
<evidence type="ECO:0000256" key="9">
    <source>
        <dbReference type="ARBA" id="ARBA00023136"/>
    </source>
</evidence>
<dbReference type="PROSITE" id="PS50262">
    <property type="entry name" value="G_PROTEIN_RECEP_F1_2"/>
    <property type="match status" value="1"/>
</dbReference>
<dbReference type="RefSeq" id="XP_020827520.1">
    <property type="nucleotide sequence ID" value="XM_020971861.1"/>
</dbReference>